<keyword evidence="2" id="KW-0732">Signal</keyword>
<evidence type="ECO:0000256" key="2">
    <source>
        <dbReference type="SAM" id="SignalP"/>
    </source>
</evidence>
<keyword evidence="1" id="KW-0472">Membrane</keyword>
<keyword evidence="1" id="KW-1133">Transmembrane helix</keyword>
<dbReference type="EMBL" id="JAVRBK010000004">
    <property type="protein sequence ID" value="KAK5645327.1"/>
    <property type="molecule type" value="Genomic_DNA"/>
</dbReference>
<protein>
    <submittedName>
        <fullName evidence="3">Uncharacterized protein</fullName>
    </submittedName>
</protein>
<dbReference type="AlphaFoldDB" id="A0AAN7VCS9"/>
<dbReference type="Proteomes" id="UP001329430">
    <property type="component" value="Chromosome 4"/>
</dbReference>
<keyword evidence="4" id="KW-1185">Reference proteome</keyword>
<name>A0AAN7VCS9_9COLE</name>
<evidence type="ECO:0000256" key="1">
    <source>
        <dbReference type="SAM" id="Phobius"/>
    </source>
</evidence>
<dbReference type="Gene3D" id="2.40.128.620">
    <property type="match status" value="1"/>
</dbReference>
<feature type="chain" id="PRO_5042953889" evidence="2">
    <location>
        <begin position="24"/>
        <end position="426"/>
    </location>
</feature>
<organism evidence="3 4">
    <name type="scientific">Pyrocoelia pectoralis</name>
    <dbReference type="NCBI Taxonomy" id="417401"/>
    <lineage>
        <taxon>Eukaryota</taxon>
        <taxon>Metazoa</taxon>
        <taxon>Ecdysozoa</taxon>
        <taxon>Arthropoda</taxon>
        <taxon>Hexapoda</taxon>
        <taxon>Insecta</taxon>
        <taxon>Pterygota</taxon>
        <taxon>Neoptera</taxon>
        <taxon>Endopterygota</taxon>
        <taxon>Coleoptera</taxon>
        <taxon>Polyphaga</taxon>
        <taxon>Elateriformia</taxon>
        <taxon>Elateroidea</taxon>
        <taxon>Lampyridae</taxon>
        <taxon>Lampyrinae</taxon>
        <taxon>Pyrocoelia</taxon>
    </lineage>
</organism>
<evidence type="ECO:0000313" key="3">
    <source>
        <dbReference type="EMBL" id="KAK5645327.1"/>
    </source>
</evidence>
<gene>
    <name evidence="3" type="ORF">RI129_006627</name>
</gene>
<feature type="signal peptide" evidence="2">
    <location>
        <begin position="1"/>
        <end position="23"/>
    </location>
</feature>
<reference evidence="3 4" key="1">
    <citation type="journal article" date="2024" name="Insects">
        <title>An Improved Chromosome-Level Genome Assembly of the Firefly Pyrocoelia pectoralis.</title>
        <authorList>
            <person name="Fu X."/>
            <person name="Meyer-Rochow V.B."/>
            <person name="Ballantyne L."/>
            <person name="Zhu X."/>
        </authorList>
    </citation>
    <scope>NUCLEOTIDE SEQUENCE [LARGE SCALE GENOMIC DNA]</scope>
    <source>
        <strain evidence="3">XCY_ONT2</strain>
    </source>
</reference>
<comment type="caution">
    <text evidence="3">The sequence shown here is derived from an EMBL/GenBank/DDBJ whole genome shotgun (WGS) entry which is preliminary data.</text>
</comment>
<evidence type="ECO:0000313" key="4">
    <source>
        <dbReference type="Proteomes" id="UP001329430"/>
    </source>
</evidence>
<sequence length="426" mass="47078">MKLCALFVLVFTLDFWKNSLVSSTVITREVCDQDSLLNLAATGKASSVTILLNPKDHKKICRLNVTAPASHVVSLQWVTENEEPENDTMDSSPCPLSVFLPEDTAVSVWKGNPCRNEGLPEVDLLTPNLILAWNPPRFGKHVRARRLVITAIGQDEACIQRGQHVCMRIGWKPMLCISDELMCDGNLNCPKGSSRSDEDPVLCKTVLLGRNSWKNLTEDIILNLTKNTVNNNLLAKKNSTDLMSFMDVKSYEVALTNPDHHDAADSVSAAIAHYGTWGYLMLAMLIVGTILMFCGLWECCFRKPKPQLELQTAAPSTTVLIINRTQDNPGTHPPNYDELDQPPAYTALFPHTKADIENAIRINEAMTCREESIDTFSSACDSSDEQSDSYASIDGSTNRLYNSSGNLEGIDDRRSSSSVFCIVSSL</sequence>
<feature type="transmembrane region" description="Helical" evidence="1">
    <location>
        <begin position="277"/>
        <end position="297"/>
    </location>
</feature>
<keyword evidence="1" id="KW-0812">Transmembrane</keyword>
<proteinExistence type="predicted"/>
<accession>A0AAN7VCS9</accession>